<keyword evidence="2" id="KW-1185">Reference proteome</keyword>
<accession>A0AAV9ZLX2</accession>
<dbReference type="Proteomes" id="UP001362999">
    <property type="component" value="Unassembled WGS sequence"/>
</dbReference>
<reference evidence="1 2" key="1">
    <citation type="journal article" date="2024" name="J Genomics">
        <title>Draft genome sequencing and assembly of Favolaschia claudopus CIRM-BRFM 2984 isolated from oak limbs.</title>
        <authorList>
            <person name="Navarro D."/>
            <person name="Drula E."/>
            <person name="Chaduli D."/>
            <person name="Cazenave R."/>
            <person name="Ahrendt S."/>
            <person name="Wang J."/>
            <person name="Lipzen A."/>
            <person name="Daum C."/>
            <person name="Barry K."/>
            <person name="Grigoriev I.V."/>
            <person name="Favel A."/>
            <person name="Rosso M.N."/>
            <person name="Martin F."/>
        </authorList>
    </citation>
    <scope>NUCLEOTIDE SEQUENCE [LARGE SCALE GENOMIC DNA]</scope>
    <source>
        <strain evidence="1 2">CIRM-BRFM 2984</strain>
    </source>
</reference>
<protein>
    <submittedName>
        <fullName evidence="1">Uncharacterized protein</fullName>
    </submittedName>
</protein>
<dbReference type="EMBL" id="JAWWNJ010000132">
    <property type="protein sequence ID" value="KAK6985221.1"/>
    <property type="molecule type" value="Genomic_DNA"/>
</dbReference>
<name>A0AAV9ZLX2_9AGAR</name>
<comment type="caution">
    <text evidence="1">The sequence shown here is derived from an EMBL/GenBank/DDBJ whole genome shotgun (WGS) entry which is preliminary data.</text>
</comment>
<sequence length="276" mass="30356">MQITMKALGSFQKDAALSDSDTPANPNDVDRIDMPLVQVLLNLNAERASGSVRFGVRTDFRTELSQHYPRPAVPRTRLTAGRLTQPRGKWQQYRRRYGERGTEYYRTFIFAPPPASVFAGSLSPLMSAAELTGQSSLVRHRRICGCVCAYGVRVRIKAWRTGAVVDAVLAALTVRRTVHVFAVNRYGGRANVTSHIMEKRWWAVRSRCIGVGPVGWGAEFAEGDGGVEASHASMEVSLPAAAIGGLNFLNLCRLPDVDTDVDTEELAVEWISCNFG</sequence>
<evidence type="ECO:0000313" key="2">
    <source>
        <dbReference type="Proteomes" id="UP001362999"/>
    </source>
</evidence>
<proteinExistence type="predicted"/>
<dbReference type="AlphaFoldDB" id="A0AAV9ZLX2"/>
<gene>
    <name evidence="1" type="ORF">R3P38DRAFT_2805942</name>
</gene>
<evidence type="ECO:0000313" key="1">
    <source>
        <dbReference type="EMBL" id="KAK6985221.1"/>
    </source>
</evidence>
<organism evidence="1 2">
    <name type="scientific">Favolaschia claudopus</name>
    <dbReference type="NCBI Taxonomy" id="2862362"/>
    <lineage>
        <taxon>Eukaryota</taxon>
        <taxon>Fungi</taxon>
        <taxon>Dikarya</taxon>
        <taxon>Basidiomycota</taxon>
        <taxon>Agaricomycotina</taxon>
        <taxon>Agaricomycetes</taxon>
        <taxon>Agaricomycetidae</taxon>
        <taxon>Agaricales</taxon>
        <taxon>Marasmiineae</taxon>
        <taxon>Mycenaceae</taxon>
        <taxon>Favolaschia</taxon>
    </lineage>
</organism>